<name>A0AAD9SIT0_PHOAM</name>
<dbReference type="Pfam" id="PF12796">
    <property type="entry name" value="Ank_2"/>
    <property type="match status" value="2"/>
</dbReference>
<dbReference type="InterPro" id="IPR029058">
    <property type="entry name" value="AB_hydrolase_fold"/>
</dbReference>
<dbReference type="Pfam" id="PF24883">
    <property type="entry name" value="NPHP3_N"/>
    <property type="match status" value="1"/>
</dbReference>
<evidence type="ECO:0000256" key="3">
    <source>
        <dbReference type="PROSITE-ProRule" id="PRU00023"/>
    </source>
</evidence>
<keyword evidence="1" id="KW-0677">Repeat</keyword>
<sequence length="1933" mass="218041">MSAREVVHRIAGFPAGASKSATKAILWDIFGPDIEITVRSVGIHPLASSAVVATAIFSPVPSQLKGSSKSTISEVVRFDGQPLQLHLEIDTDFLGFTPLNVVDDSQSGQIDCILVSGLSSHAYGSWKERGGRFMWPVDTEDSRPSNVRFLLWGYDTSLINSESFQDIEDIGGSLAIALEGIHPSFGRYENGDQNPEFEARPIVFIAHSLGGLVVKEAICQMAQDPAHLRCVYGLVFFGVPHNGLLVDPWLRIIGQRANADLIRSLKPESRDLQRLDKAFRKTFRLQGSRVISVYETMKSSTTKEESPGVFSRSGDSQVLVSRSSACGTWPESAIHKQIAMNRTHEDLPKFSGPFDDSFLRLRPFLDHIWANAFEAVQNRFGTNERGRLVGRAQVVNVTEPQQRNGLIQVWPDVESYGASPPATEVDVIAIHGLGGHPHGTWTSGGKNWLRDFLPFEIPGVRVLTFGYNGVLAFGGSRSSFGEIARNLLDELLKLRQSDQDQSDRKTVFICHSLGGLILKQALVLANELGTQFATVMNSVTGVLFMGTPNKGNQVAYWKHLFSNIVELESLPDFEATSSETMLSISADLGRTCSQFNEKLALKLQIFSLYEELESQDTQSLVVDQASAIIRLPTETILPLEADHKGLSRFLTSSSAVYRTICKCLSELMETADSSTGQTYTDFTVKEFIKDLDTVDKTKVSHALDPAWMRSTRWIIDNTEFKTWSGIRSQRVLWLHGPPGSGKSVLMKSMVAYLAERHQPSEISIIYKPVRFFFDVKDPHRNSSMAFVKSILAQIIQDETTRFVFKYLDRLNYKKTMGSETEDELWTYLFTIVQKSRGIIFQVAIDALDEALRVASSGSPTIVDRLEELMAIDLSGRVRLLISHREKPLSGVSLAQDALKIGTRNRFTESSVVEYIRMKVRRSLEDSGMPTRAGESIEKKIMEVSQGNYLHATLAWQQFTQGVQTWTIAEISLGLRRLDTLSYDLISSYCRLLNGIGHSYRPRARTAFAILGVCREKFDLRQLAFLANLYERIRLTDGAEKLAKGTVSDLKRDCADLEAYLSESCGYLIKRAEDGTVDFAHTSVKDLFTENHFGLSPEDAMTLSEYTISSKDAHDIMRCLCCTIIQLEIDNQQLWIQVVTRAMSTMEEEKEARIQDWVRRKHDAASRDLELKQASVIGTIENERKSQEDVVIQRPLIESMSSTPCFVYSIFHWFEHYEAAPPSRISDQQHVETLVSPVGQVSHMLWVFMTRNTVPHYDWNHANSLRPTREVCLFRIITRGDHPALVRVLIDRGANLNYITSIYMEDDQPEEHGLSPLSWAIVCQRRKTLDVLLRNETTQLNRGLRGTPKPLHFAVSTGIPYFVERIVQHPDCNVNVTDHKGTPLHLALHRMNYKAVEIILDQEYVDVWAKDHHGESAYSRAFSRGFWGSIFEKLLQASKTETREALAEPIQGTTQLFMAGTHGWTNVEEIILREDLEQLFLIDSYTGMSPLIATAYYGRKEKLLWMLDRVPPTGVPLRRESDQFDLLHLCADQDWEDVVKLLQRKYGLKSLASDHKGRTLLHWAVEYGWDMDHFSVMENKDILDKPDRDGLAAIHLAILNRDMEVLRALVAAGADCFLREKNGMTPAHLAADSGFREALHLFIDMPTREFGRTRTGASLLHLIASWSDGPSVRKFVSSKRALLDVVDKKKCTPLHYAAMVNNLSSVDVLVAMGCDINAKNSSRRTPLHEAIRGGSVGTTLLLLKLGANYTTVDAFEQTCLLMVYRYGLESLVPRFLSLKCSIHAEDVFMMTPLHRACANGNTSLVLDLLNLGANWRLKNKYRRTPLDLAVENRNHRVVKHMVSYLWQNYRRSKTRQRVFNRALRVAIQEECGVGIEKVLQKYKAKVDRDSIVAHRVYLAGPSPEPGVLPLCRIPFEARFERYRYWNYPSYPSTG</sequence>
<dbReference type="InterPro" id="IPR007111">
    <property type="entry name" value="NACHT_NTPase"/>
</dbReference>
<evidence type="ECO:0000313" key="6">
    <source>
        <dbReference type="Proteomes" id="UP001265746"/>
    </source>
</evidence>
<organism evidence="5 6">
    <name type="scientific">Phomopsis amygdali</name>
    <name type="common">Fusicoccum amygdali</name>
    <dbReference type="NCBI Taxonomy" id="1214568"/>
    <lineage>
        <taxon>Eukaryota</taxon>
        <taxon>Fungi</taxon>
        <taxon>Dikarya</taxon>
        <taxon>Ascomycota</taxon>
        <taxon>Pezizomycotina</taxon>
        <taxon>Sordariomycetes</taxon>
        <taxon>Sordariomycetidae</taxon>
        <taxon>Diaporthales</taxon>
        <taxon>Diaporthaceae</taxon>
        <taxon>Diaporthe</taxon>
    </lineage>
</organism>
<feature type="repeat" description="ANK" evidence="3">
    <location>
        <begin position="1721"/>
        <end position="1753"/>
    </location>
</feature>
<protein>
    <recommendedName>
        <fullName evidence="4">NACHT domain-containing protein</fullName>
    </recommendedName>
</protein>
<feature type="repeat" description="ANK" evidence="3">
    <location>
        <begin position="1688"/>
        <end position="1720"/>
    </location>
</feature>
<dbReference type="Gene3D" id="3.40.50.1820">
    <property type="entry name" value="alpha/beta hydrolase"/>
    <property type="match status" value="2"/>
</dbReference>
<proteinExistence type="predicted"/>
<dbReference type="SUPFAM" id="SSF48403">
    <property type="entry name" value="Ankyrin repeat"/>
    <property type="match status" value="2"/>
</dbReference>
<feature type="domain" description="NACHT" evidence="4">
    <location>
        <begin position="730"/>
        <end position="884"/>
    </location>
</feature>
<dbReference type="PANTHER" id="PTHR24198:SF165">
    <property type="entry name" value="ANKYRIN REPEAT-CONTAINING PROTEIN-RELATED"/>
    <property type="match status" value="1"/>
</dbReference>
<dbReference type="SUPFAM" id="SSF52540">
    <property type="entry name" value="P-loop containing nucleoside triphosphate hydrolases"/>
    <property type="match status" value="1"/>
</dbReference>
<feature type="repeat" description="ANK" evidence="3">
    <location>
        <begin position="1588"/>
        <end position="1620"/>
    </location>
</feature>
<gene>
    <name evidence="5" type="ORF">N8I77_006947</name>
</gene>
<dbReference type="PROSITE" id="PS50088">
    <property type="entry name" value="ANK_REPEAT"/>
    <property type="match status" value="4"/>
</dbReference>
<dbReference type="PROSITE" id="PS50297">
    <property type="entry name" value="ANK_REP_REGION"/>
    <property type="match status" value="4"/>
</dbReference>
<dbReference type="Gene3D" id="1.25.40.20">
    <property type="entry name" value="Ankyrin repeat-containing domain"/>
    <property type="match status" value="2"/>
</dbReference>
<dbReference type="Gene3D" id="3.40.50.300">
    <property type="entry name" value="P-loop containing nucleotide triphosphate hydrolases"/>
    <property type="match status" value="1"/>
</dbReference>
<dbReference type="Proteomes" id="UP001265746">
    <property type="component" value="Unassembled WGS sequence"/>
</dbReference>
<keyword evidence="6" id="KW-1185">Reference proteome</keyword>
<comment type="caution">
    <text evidence="5">The sequence shown here is derived from an EMBL/GenBank/DDBJ whole genome shotgun (WGS) entry which is preliminary data.</text>
</comment>
<feature type="repeat" description="ANK" evidence="3">
    <location>
        <begin position="1787"/>
        <end position="1819"/>
    </location>
</feature>
<accession>A0AAD9SIT0</accession>
<evidence type="ECO:0000259" key="4">
    <source>
        <dbReference type="PROSITE" id="PS50837"/>
    </source>
</evidence>
<dbReference type="Pfam" id="PF13637">
    <property type="entry name" value="Ank_4"/>
    <property type="match status" value="1"/>
</dbReference>
<dbReference type="PROSITE" id="PS50837">
    <property type="entry name" value="NACHT"/>
    <property type="match status" value="1"/>
</dbReference>
<keyword evidence="2 3" id="KW-0040">ANK repeat</keyword>
<evidence type="ECO:0000256" key="2">
    <source>
        <dbReference type="ARBA" id="ARBA00023043"/>
    </source>
</evidence>
<dbReference type="InterPro" id="IPR056884">
    <property type="entry name" value="NPHP3-like_N"/>
</dbReference>
<dbReference type="InterPro" id="IPR036770">
    <property type="entry name" value="Ankyrin_rpt-contain_sf"/>
</dbReference>
<reference evidence="5" key="1">
    <citation type="submission" date="2023-06" db="EMBL/GenBank/DDBJ databases">
        <authorList>
            <person name="Noh H."/>
        </authorList>
    </citation>
    <scope>NUCLEOTIDE SEQUENCE</scope>
    <source>
        <strain evidence="5">DUCC20226</strain>
    </source>
</reference>
<dbReference type="SMART" id="SM00248">
    <property type="entry name" value="ANK"/>
    <property type="match status" value="14"/>
</dbReference>
<evidence type="ECO:0000313" key="5">
    <source>
        <dbReference type="EMBL" id="KAK2608329.1"/>
    </source>
</evidence>
<dbReference type="EMBL" id="JAUJFL010000003">
    <property type="protein sequence ID" value="KAK2608329.1"/>
    <property type="molecule type" value="Genomic_DNA"/>
</dbReference>
<dbReference type="PANTHER" id="PTHR24198">
    <property type="entry name" value="ANKYRIN REPEAT AND PROTEIN KINASE DOMAIN-CONTAINING PROTEIN"/>
    <property type="match status" value="1"/>
</dbReference>
<evidence type="ECO:0000256" key="1">
    <source>
        <dbReference type="ARBA" id="ARBA00022737"/>
    </source>
</evidence>
<dbReference type="InterPro" id="IPR027417">
    <property type="entry name" value="P-loop_NTPase"/>
</dbReference>
<dbReference type="InterPro" id="IPR002110">
    <property type="entry name" value="Ankyrin_rpt"/>
</dbReference>
<dbReference type="SUPFAM" id="SSF53474">
    <property type="entry name" value="alpha/beta-Hydrolases"/>
    <property type="match status" value="2"/>
</dbReference>